<accession>A0A7G9FLH8</accession>
<dbReference type="Proteomes" id="UP000515819">
    <property type="component" value="Chromosome"/>
</dbReference>
<reference evidence="1 2" key="1">
    <citation type="submission" date="2020-08" db="EMBL/GenBank/DDBJ databases">
        <authorList>
            <person name="Liu C."/>
            <person name="Sun Q."/>
        </authorList>
    </citation>
    <scope>NUCLEOTIDE SEQUENCE [LARGE SCALE GENOMIC DNA]</scope>
    <source>
        <strain evidence="1 2">NSJ-4</strain>
    </source>
</reference>
<gene>
    <name evidence="1" type="ORF">H9Q76_11945</name>
</gene>
<dbReference type="KEGG" id="wcp:H9Q76_11945"/>
<protein>
    <submittedName>
        <fullName evidence="1">Uncharacterized protein</fullName>
    </submittedName>
</protein>
<dbReference type="RefSeq" id="WP_118546266.1">
    <property type="nucleotide sequence ID" value="NZ_CP060632.1"/>
</dbReference>
<evidence type="ECO:0000313" key="1">
    <source>
        <dbReference type="EMBL" id="QNL99409.1"/>
    </source>
</evidence>
<keyword evidence="2" id="KW-1185">Reference proteome</keyword>
<organism evidence="1 2">
    <name type="scientific">Wujia chipingensis</name>
    <dbReference type="NCBI Taxonomy" id="2763670"/>
    <lineage>
        <taxon>Bacteria</taxon>
        <taxon>Bacillati</taxon>
        <taxon>Bacillota</taxon>
        <taxon>Clostridia</taxon>
        <taxon>Lachnospirales</taxon>
        <taxon>Lachnospiraceae</taxon>
        <taxon>Wujia</taxon>
    </lineage>
</organism>
<name>A0A7G9FLH8_9FIRM</name>
<dbReference type="EMBL" id="CP060632">
    <property type="protein sequence ID" value="QNL99409.1"/>
    <property type="molecule type" value="Genomic_DNA"/>
</dbReference>
<dbReference type="AlphaFoldDB" id="A0A7G9FLH8"/>
<sequence length="162" mass="18882">MDKTINDFINLWVGKRLEGLNCICEMLDFCFSDNLVLHGLGLTRIFLNDDLIITTMDYNSWDQEESKHNDEWFNTDKFRNQIIGGKVTSISISKSNDLFVEMDNGVRIECYISNAYPHYEEECEQWLLFEHTEDHSGRILTAYNKRLESNIGNSRGDKDVVV</sequence>
<proteinExistence type="predicted"/>
<evidence type="ECO:0000313" key="2">
    <source>
        <dbReference type="Proteomes" id="UP000515819"/>
    </source>
</evidence>